<dbReference type="RefSeq" id="XP_007418468.1">
    <property type="nucleotide sequence ID" value="XM_007418406.1"/>
</dbReference>
<dbReference type="Proteomes" id="UP000001072">
    <property type="component" value="Unassembled WGS sequence"/>
</dbReference>
<dbReference type="GeneID" id="18925068"/>
<dbReference type="InParanoid" id="F4SAR5"/>
<sequence length="153" mass="17271">MSALSQTNTPERARSFWRNVGFHLCQGFVHNVAHDITFHLENHQFLNTHELEAISDVMHNLDNEVHDITVNLCESQNHFNMLRCCCVPVIQNLSNIVASSRPNSKAQRDDTKLLCAPSNVITRMSPCSGQFYLRRHTEAGVPSETATEVPSEL</sequence>
<evidence type="ECO:0000313" key="2">
    <source>
        <dbReference type="Proteomes" id="UP000001072"/>
    </source>
</evidence>
<dbReference type="VEuPathDB" id="FungiDB:MELLADRAFT_113686"/>
<organism evidence="2">
    <name type="scientific">Melampsora larici-populina (strain 98AG31 / pathotype 3-4-7)</name>
    <name type="common">Poplar leaf rust fungus</name>
    <dbReference type="NCBI Taxonomy" id="747676"/>
    <lineage>
        <taxon>Eukaryota</taxon>
        <taxon>Fungi</taxon>
        <taxon>Dikarya</taxon>
        <taxon>Basidiomycota</taxon>
        <taxon>Pucciniomycotina</taxon>
        <taxon>Pucciniomycetes</taxon>
        <taxon>Pucciniales</taxon>
        <taxon>Melampsoraceae</taxon>
        <taxon>Melampsora</taxon>
    </lineage>
</organism>
<dbReference type="EMBL" id="GL883180">
    <property type="protein sequence ID" value="EGF98271.1"/>
    <property type="molecule type" value="Genomic_DNA"/>
</dbReference>
<accession>F4SAR5</accession>
<proteinExistence type="predicted"/>
<dbReference type="KEGG" id="mlr:MELLADRAFT_113686"/>
<evidence type="ECO:0000313" key="1">
    <source>
        <dbReference type="EMBL" id="EGF98271.1"/>
    </source>
</evidence>
<dbReference type="AlphaFoldDB" id="F4SAR5"/>
<keyword evidence="2" id="KW-1185">Reference proteome</keyword>
<reference evidence="2" key="1">
    <citation type="journal article" date="2011" name="Proc. Natl. Acad. Sci. U.S.A.">
        <title>Obligate biotrophy features unraveled by the genomic analysis of rust fungi.</title>
        <authorList>
            <person name="Duplessis S."/>
            <person name="Cuomo C.A."/>
            <person name="Lin Y.-C."/>
            <person name="Aerts A."/>
            <person name="Tisserant E."/>
            <person name="Veneault-Fourrey C."/>
            <person name="Joly D.L."/>
            <person name="Hacquard S."/>
            <person name="Amselem J."/>
            <person name="Cantarel B.L."/>
            <person name="Chiu R."/>
            <person name="Coutinho P.M."/>
            <person name="Feau N."/>
            <person name="Field M."/>
            <person name="Frey P."/>
            <person name="Gelhaye E."/>
            <person name="Goldberg J."/>
            <person name="Grabherr M.G."/>
            <person name="Kodira C.D."/>
            <person name="Kohler A."/>
            <person name="Kuees U."/>
            <person name="Lindquist E.A."/>
            <person name="Lucas S.M."/>
            <person name="Mago R."/>
            <person name="Mauceli E."/>
            <person name="Morin E."/>
            <person name="Murat C."/>
            <person name="Pangilinan J.L."/>
            <person name="Park R."/>
            <person name="Pearson M."/>
            <person name="Quesneville H."/>
            <person name="Rouhier N."/>
            <person name="Sakthikumar S."/>
            <person name="Salamov A.A."/>
            <person name="Schmutz J."/>
            <person name="Selles B."/>
            <person name="Shapiro H."/>
            <person name="Tanguay P."/>
            <person name="Tuskan G.A."/>
            <person name="Henrissat B."/>
            <person name="Van de Peer Y."/>
            <person name="Rouze P."/>
            <person name="Ellis J.G."/>
            <person name="Dodds P.N."/>
            <person name="Schein J.E."/>
            <person name="Zhong S."/>
            <person name="Hamelin R.C."/>
            <person name="Grigoriev I.V."/>
            <person name="Szabo L.J."/>
            <person name="Martin F."/>
        </authorList>
    </citation>
    <scope>NUCLEOTIDE SEQUENCE [LARGE SCALE GENOMIC DNA]</scope>
    <source>
        <strain evidence="2">98AG31 / pathotype 3-4-7</strain>
    </source>
</reference>
<dbReference type="HOGENOM" id="CLU_1713684_0_0_1"/>
<gene>
    <name evidence="1" type="ORF">MELLADRAFT_113686</name>
</gene>
<protein>
    <submittedName>
        <fullName evidence="1">Uncharacterized protein</fullName>
    </submittedName>
</protein>
<name>F4SAR5_MELLP</name>